<comment type="caution">
    <text evidence="1">The sequence shown here is derived from an EMBL/GenBank/DDBJ whole genome shotgun (WGS) entry which is preliminary data.</text>
</comment>
<protein>
    <submittedName>
        <fullName evidence="1">Uncharacterized protein</fullName>
    </submittedName>
</protein>
<dbReference type="Gene3D" id="3.40.50.300">
    <property type="entry name" value="P-loop containing nucleotide triphosphate hydrolases"/>
    <property type="match status" value="1"/>
</dbReference>
<dbReference type="AlphaFoldDB" id="A0A7C4RW63"/>
<dbReference type="SUPFAM" id="SSF52540">
    <property type="entry name" value="P-loop containing nucleoside triphosphate hydrolases"/>
    <property type="match status" value="1"/>
</dbReference>
<accession>A0A7C4RW63</accession>
<name>A0A7C4RW63_9BACT</name>
<organism evidence="1">
    <name type="scientific">Fervidobacterium thailandense</name>
    <dbReference type="NCBI Taxonomy" id="1008305"/>
    <lineage>
        <taxon>Bacteria</taxon>
        <taxon>Thermotogati</taxon>
        <taxon>Thermotogota</taxon>
        <taxon>Thermotogae</taxon>
        <taxon>Thermotogales</taxon>
        <taxon>Fervidobacteriaceae</taxon>
        <taxon>Fervidobacterium</taxon>
    </lineage>
</organism>
<gene>
    <name evidence="1" type="ORF">ENT77_04155</name>
</gene>
<evidence type="ECO:0000313" key="1">
    <source>
        <dbReference type="EMBL" id="HGU40373.1"/>
    </source>
</evidence>
<dbReference type="InterPro" id="IPR027417">
    <property type="entry name" value="P-loop_NTPase"/>
</dbReference>
<reference evidence="1" key="1">
    <citation type="journal article" date="2020" name="mSystems">
        <title>Genome- and Community-Level Interaction Insights into Carbon Utilization and Element Cycling Functions of Hydrothermarchaeota in Hydrothermal Sediment.</title>
        <authorList>
            <person name="Zhou Z."/>
            <person name="Liu Y."/>
            <person name="Xu W."/>
            <person name="Pan J."/>
            <person name="Luo Z.H."/>
            <person name="Li M."/>
        </authorList>
    </citation>
    <scope>NUCLEOTIDE SEQUENCE [LARGE SCALE GENOMIC DNA]</scope>
    <source>
        <strain evidence="1">SpSt-609</strain>
    </source>
</reference>
<dbReference type="EMBL" id="DSZY01000020">
    <property type="protein sequence ID" value="HGU40373.1"/>
    <property type="molecule type" value="Genomic_DNA"/>
</dbReference>
<proteinExistence type="predicted"/>
<sequence length="26" mass="2812">MLVTIDIAKRGIDIDGLTHVVNFSAL</sequence>